<dbReference type="Pfam" id="PF02775">
    <property type="entry name" value="TPP_enzyme_C"/>
    <property type="match status" value="1"/>
</dbReference>
<evidence type="ECO:0000313" key="3">
    <source>
        <dbReference type="EMBL" id="MFK4274454.1"/>
    </source>
</evidence>
<dbReference type="PANTHER" id="PTHR42981">
    <property type="entry name" value="PYRUVATE DEHYDROGENASE [UBIQUINONE]"/>
    <property type="match status" value="1"/>
</dbReference>
<dbReference type="Proteomes" id="UP001620295">
    <property type="component" value="Unassembled WGS sequence"/>
</dbReference>
<dbReference type="InterPro" id="IPR011766">
    <property type="entry name" value="TPP_enzyme_TPP-bd"/>
</dbReference>
<dbReference type="RefSeq" id="WP_404749958.1">
    <property type="nucleotide sequence ID" value="NZ_JBJDQH010000733.1"/>
</dbReference>
<dbReference type="InterPro" id="IPR029061">
    <property type="entry name" value="THDP-binding"/>
</dbReference>
<protein>
    <submittedName>
        <fullName evidence="3">Thiamine pyrophosphate-dependent enzyme</fullName>
    </submittedName>
</protein>
<keyword evidence="1" id="KW-0786">Thiamine pyrophosphate</keyword>
<dbReference type="PROSITE" id="PS00187">
    <property type="entry name" value="TPP_ENZYMES"/>
    <property type="match status" value="1"/>
</dbReference>
<reference evidence="3 4" key="1">
    <citation type="submission" date="2024-11" db="EMBL/GenBank/DDBJ databases">
        <title>The Natural Products Discovery Center: Release of the First 8490 Sequenced Strains for Exploring Actinobacteria Biosynthetic Diversity.</title>
        <authorList>
            <person name="Kalkreuter E."/>
            <person name="Kautsar S.A."/>
            <person name="Yang D."/>
            <person name="Bader C.D."/>
            <person name="Teijaro C.N."/>
            <person name="Fluegel L."/>
            <person name="Davis C.M."/>
            <person name="Simpson J.R."/>
            <person name="Lauterbach L."/>
            <person name="Steele A.D."/>
            <person name="Gui C."/>
            <person name="Meng S."/>
            <person name="Li G."/>
            <person name="Viehrig K."/>
            <person name="Ye F."/>
            <person name="Su P."/>
            <person name="Kiefer A.F."/>
            <person name="Nichols A."/>
            <person name="Cepeda A.J."/>
            <person name="Yan W."/>
            <person name="Fan B."/>
            <person name="Jiang Y."/>
            <person name="Adhikari A."/>
            <person name="Zheng C.-J."/>
            <person name="Schuster L."/>
            <person name="Cowan T.M."/>
            <person name="Smanski M.J."/>
            <person name="Chevrette M.G."/>
            <person name="De Carvalho L.P.S."/>
            <person name="Shen B."/>
        </authorList>
    </citation>
    <scope>NUCLEOTIDE SEQUENCE [LARGE SCALE GENOMIC DNA]</scope>
    <source>
        <strain evidence="3 4">NPDC020863</strain>
    </source>
</reference>
<gene>
    <name evidence="3" type="ORF">ACI2L5_57955</name>
</gene>
<dbReference type="InterPro" id="IPR047211">
    <property type="entry name" value="POXB-like"/>
</dbReference>
<dbReference type="PANTHER" id="PTHR42981:SF2">
    <property type="entry name" value="PYRUVATE DEHYDROGENASE [UBIQUINONE]"/>
    <property type="match status" value="1"/>
</dbReference>
<dbReference type="CDD" id="cd02014">
    <property type="entry name" value="TPP_POX"/>
    <property type="match status" value="1"/>
</dbReference>
<organism evidence="3 4">
    <name type="scientific">Streptomyces milbemycinicus</name>
    <dbReference type="NCBI Taxonomy" id="476552"/>
    <lineage>
        <taxon>Bacteria</taxon>
        <taxon>Bacillati</taxon>
        <taxon>Actinomycetota</taxon>
        <taxon>Actinomycetes</taxon>
        <taxon>Kitasatosporales</taxon>
        <taxon>Streptomycetaceae</taxon>
        <taxon>Streptomyces</taxon>
    </lineage>
</organism>
<dbReference type="Gene3D" id="3.40.50.970">
    <property type="match status" value="1"/>
</dbReference>
<proteinExistence type="predicted"/>
<comment type="caution">
    <text evidence="3">The sequence shown here is derived from an EMBL/GenBank/DDBJ whole genome shotgun (WGS) entry which is preliminary data.</text>
</comment>
<evidence type="ECO:0000259" key="2">
    <source>
        <dbReference type="Pfam" id="PF02775"/>
    </source>
</evidence>
<dbReference type="EMBL" id="JBJDQH010000733">
    <property type="protein sequence ID" value="MFK4274454.1"/>
    <property type="molecule type" value="Genomic_DNA"/>
</dbReference>
<keyword evidence="4" id="KW-1185">Reference proteome</keyword>
<sequence length="254" mass="27636">EICDVWSGQHFGDLINPQSVAAELSSRLPDRAILTADSGSATNWWARHLTLREGMDASLSGTLATMGPGVPYAIAARFAHPDRPVIAFVGDGAFQMNGMNEMITVKRYLDRLTNPAAPFVFCVFNNQDLNQDLNQVTWEQRAMAGDPKYPGSPEIPDVPYAAYTQLLGLKGTVCQAPRKVGDAWDEALAADKPVVLEFKVDNEIAPIPPHIMASLGKKATKAALHDPRKVGITARSVRQKITEYAGRLPGRGEK</sequence>
<evidence type="ECO:0000256" key="1">
    <source>
        <dbReference type="ARBA" id="ARBA00023052"/>
    </source>
</evidence>
<accession>A0ABW8M8G3</accession>
<evidence type="ECO:0000313" key="4">
    <source>
        <dbReference type="Proteomes" id="UP001620295"/>
    </source>
</evidence>
<name>A0ABW8M8G3_9ACTN</name>
<dbReference type="InterPro" id="IPR000399">
    <property type="entry name" value="TPP-bd_CS"/>
</dbReference>
<dbReference type="SUPFAM" id="SSF52518">
    <property type="entry name" value="Thiamin diphosphate-binding fold (THDP-binding)"/>
    <property type="match status" value="1"/>
</dbReference>
<feature type="non-terminal residue" evidence="3">
    <location>
        <position position="1"/>
    </location>
</feature>
<dbReference type="InterPro" id="IPR047212">
    <property type="entry name" value="TPP_POXB-like"/>
</dbReference>
<feature type="domain" description="Thiamine pyrophosphate enzyme TPP-binding" evidence="2">
    <location>
        <begin position="37"/>
        <end position="198"/>
    </location>
</feature>